<proteinExistence type="predicted"/>
<dbReference type="SUPFAM" id="SSF50978">
    <property type="entry name" value="WD40 repeat-like"/>
    <property type="match status" value="1"/>
</dbReference>
<feature type="repeat" description="WD" evidence="1">
    <location>
        <begin position="25"/>
        <end position="56"/>
    </location>
</feature>
<dbReference type="InterPro" id="IPR001680">
    <property type="entry name" value="WD40_rpt"/>
</dbReference>
<name>A0A835IDK1_9MAGN</name>
<gene>
    <name evidence="2" type="ORF">IFM89_027959</name>
</gene>
<dbReference type="EMBL" id="JADFTS010000003">
    <property type="protein sequence ID" value="KAF9616020.1"/>
    <property type="molecule type" value="Genomic_DNA"/>
</dbReference>
<evidence type="ECO:0000313" key="2">
    <source>
        <dbReference type="EMBL" id="KAF9616020.1"/>
    </source>
</evidence>
<evidence type="ECO:0000256" key="1">
    <source>
        <dbReference type="PROSITE-ProRule" id="PRU00221"/>
    </source>
</evidence>
<sequence length="231" mass="25871">MQYIGREELKEVRDFNPVYHASLTTMQHQDCISCLAYYHAEGLLFTGSWDKTVKTWVSDQRCMDSFVAHNDAISAIVVNQEDALCSPAHLMVLHGSVFTGSESSHIRVWKQMDFAERGYLKTNSSDVRAIVAYGYRLKDAISAIVVNQEDGSVFTCSSDGSVKIWRRVHGENSPTLTMTLKFQLSPVIALAISSSLNSCYLYSASSDGLISIWKKEKISSRFNHEGFLQGH</sequence>
<dbReference type="Pfam" id="PF00400">
    <property type="entry name" value="WD40"/>
    <property type="match status" value="4"/>
</dbReference>
<keyword evidence="1" id="KW-0853">WD repeat</keyword>
<organism evidence="2 3">
    <name type="scientific">Coptis chinensis</name>
    <dbReference type="NCBI Taxonomy" id="261450"/>
    <lineage>
        <taxon>Eukaryota</taxon>
        <taxon>Viridiplantae</taxon>
        <taxon>Streptophyta</taxon>
        <taxon>Embryophyta</taxon>
        <taxon>Tracheophyta</taxon>
        <taxon>Spermatophyta</taxon>
        <taxon>Magnoliopsida</taxon>
        <taxon>Ranunculales</taxon>
        <taxon>Ranunculaceae</taxon>
        <taxon>Coptidoideae</taxon>
        <taxon>Coptis</taxon>
    </lineage>
</organism>
<dbReference type="Gene3D" id="2.130.10.10">
    <property type="entry name" value="YVTN repeat-like/Quinoprotein amine dehydrogenase"/>
    <property type="match status" value="2"/>
</dbReference>
<accession>A0A835IDK1</accession>
<dbReference type="InterPro" id="IPR036322">
    <property type="entry name" value="WD40_repeat_dom_sf"/>
</dbReference>
<keyword evidence="3" id="KW-1185">Reference proteome</keyword>
<reference evidence="2 3" key="1">
    <citation type="submission" date="2020-10" db="EMBL/GenBank/DDBJ databases">
        <title>The Coptis chinensis genome and diversification of protoberbering-type alkaloids.</title>
        <authorList>
            <person name="Wang B."/>
            <person name="Shu S."/>
            <person name="Song C."/>
            <person name="Liu Y."/>
        </authorList>
    </citation>
    <scope>NUCLEOTIDE SEQUENCE [LARGE SCALE GENOMIC DNA]</scope>
    <source>
        <strain evidence="2">HL-2020</strain>
        <tissue evidence="2">Leaf</tissue>
    </source>
</reference>
<protein>
    <submittedName>
        <fullName evidence="2">Uncharacterized protein</fullName>
    </submittedName>
</protein>
<dbReference type="PANTHER" id="PTHR22844">
    <property type="entry name" value="F-BOX AND WD40 DOMAIN PROTEIN"/>
    <property type="match status" value="1"/>
</dbReference>
<dbReference type="PROSITE" id="PS50082">
    <property type="entry name" value="WD_REPEATS_2"/>
    <property type="match status" value="1"/>
</dbReference>
<comment type="caution">
    <text evidence="2">The sequence shown here is derived from an EMBL/GenBank/DDBJ whole genome shotgun (WGS) entry which is preliminary data.</text>
</comment>
<dbReference type="Proteomes" id="UP000631114">
    <property type="component" value="Unassembled WGS sequence"/>
</dbReference>
<dbReference type="InterPro" id="IPR045182">
    <property type="entry name" value="JINGUBANG-like"/>
</dbReference>
<dbReference type="PANTHER" id="PTHR22844:SF213">
    <property type="entry name" value="OS01G0232200 PROTEIN"/>
    <property type="match status" value="1"/>
</dbReference>
<dbReference type="OrthoDB" id="674604at2759"/>
<dbReference type="SMART" id="SM00320">
    <property type="entry name" value="WD40"/>
    <property type="match status" value="4"/>
</dbReference>
<dbReference type="AlphaFoldDB" id="A0A835IDK1"/>
<dbReference type="InterPro" id="IPR015943">
    <property type="entry name" value="WD40/YVTN_repeat-like_dom_sf"/>
</dbReference>
<evidence type="ECO:0000313" key="3">
    <source>
        <dbReference type="Proteomes" id="UP000631114"/>
    </source>
</evidence>